<dbReference type="Proteomes" id="UP000294641">
    <property type="component" value="Unassembled WGS sequence"/>
</dbReference>
<name>A0A2U3AFE0_9BACL</name>
<keyword evidence="6" id="KW-1185">Reference proteome</keyword>
<gene>
    <name evidence="4" type="ORF">DFR61_10425</name>
    <name evidence="3" type="ORF">NCTC10597_02738</name>
</gene>
<reference evidence="4 6" key="2">
    <citation type="submission" date="2019-03" db="EMBL/GenBank/DDBJ databases">
        <title>Genomic Encyclopedia of Type Strains, Phase IV (KMG-IV): sequencing the most valuable type-strain genomes for metagenomic binning, comparative biology and taxonomic classification.</title>
        <authorList>
            <person name="Goeker M."/>
        </authorList>
    </citation>
    <scope>NUCLEOTIDE SEQUENCE [LARGE SCALE GENOMIC DNA]</scope>
    <source>
        <strain evidence="4 6">DSM 20580</strain>
    </source>
</reference>
<proteinExistence type="predicted"/>
<evidence type="ECO:0000313" key="6">
    <source>
        <dbReference type="Proteomes" id="UP000294641"/>
    </source>
</evidence>
<sequence length="82" mass="8739">MNKKSPKIAAGIFLLGTVIAPIMASAETNELNEVETLEALTEKPTEELVIPLLKDKVDESSETNLQSSEAVKPEATTGANDL</sequence>
<evidence type="ECO:0000313" key="3">
    <source>
        <dbReference type="EMBL" id="STX10946.1"/>
    </source>
</evidence>
<dbReference type="RefSeq" id="WP_109348793.1">
    <property type="nucleotide sequence ID" value="NZ_BJUE01000002.1"/>
</dbReference>
<evidence type="ECO:0000313" key="5">
    <source>
        <dbReference type="Proteomes" id="UP000254330"/>
    </source>
</evidence>
<evidence type="ECO:0000256" key="1">
    <source>
        <dbReference type="SAM" id="MobiDB-lite"/>
    </source>
</evidence>
<dbReference type="EMBL" id="UGNP01000001">
    <property type="protein sequence ID" value="STX10946.1"/>
    <property type="molecule type" value="Genomic_DNA"/>
</dbReference>
<comment type="caution">
    <text evidence="3">The sequence shown here is derived from an EMBL/GenBank/DDBJ whole genome shotgun (WGS) entry which is preliminary data.</text>
</comment>
<evidence type="ECO:0000313" key="4">
    <source>
        <dbReference type="EMBL" id="TDR42135.1"/>
    </source>
</evidence>
<feature type="signal peptide" evidence="2">
    <location>
        <begin position="1"/>
        <end position="26"/>
    </location>
</feature>
<organism evidence="3 5">
    <name type="scientific">Kurthia zopfii</name>
    <dbReference type="NCBI Taxonomy" id="1650"/>
    <lineage>
        <taxon>Bacteria</taxon>
        <taxon>Bacillati</taxon>
        <taxon>Bacillota</taxon>
        <taxon>Bacilli</taxon>
        <taxon>Bacillales</taxon>
        <taxon>Caryophanaceae</taxon>
        <taxon>Kurthia</taxon>
    </lineage>
</organism>
<feature type="chain" id="PRO_5043400005" evidence="2">
    <location>
        <begin position="27"/>
        <end position="82"/>
    </location>
</feature>
<dbReference type="Proteomes" id="UP000254330">
    <property type="component" value="Unassembled WGS sequence"/>
</dbReference>
<dbReference type="EMBL" id="SNZG01000004">
    <property type="protein sequence ID" value="TDR42135.1"/>
    <property type="molecule type" value="Genomic_DNA"/>
</dbReference>
<evidence type="ECO:0000256" key="2">
    <source>
        <dbReference type="SAM" id="SignalP"/>
    </source>
</evidence>
<reference evidence="3 5" key="1">
    <citation type="submission" date="2018-06" db="EMBL/GenBank/DDBJ databases">
        <authorList>
            <consortium name="Pathogen Informatics"/>
            <person name="Doyle S."/>
        </authorList>
    </citation>
    <scope>NUCLEOTIDE SEQUENCE [LARGE SCALE GENOMIC DNA]</scope>
    <source>
        <strain evidence="3 5">NCTC10597</strain>
    </source>
</reference>
<feature type="region of interest" description="Disordered" evidence="1">
    <location>
        <begin position="58"/>
        <end position="82"/>
    </location>
</feature>
<keyword evidence="2" id="KW-0732">Signal</keyword>
<dbReference type="AlphaFoldDB" id="A0A2U3AFE0"/>
<accession>A0A2U3AFE0</accession>
<protein>
    <submittedName>
        <fullName evidence="3">Uncharacterized protein</fullName>
    </submittedName>
</protein>